<evidence type="ECO:0000256" key="1">
    <source>
        <dbReference type="SAM" id="MobiDB-lite"/>
    </source>
</evidence>
<name>A0ABQ2KQZ4_9NOCA</name>
<evidence type="ECO:0000313" key="2">
    <source>
        <dbReference type="EMBL" id="GGN90468.1"/>
    </source>
</evidence>
<dbReference type="EMBL" id="BMNE01000006">
    <property type="protein sequence ID" value="GGN90468.1"/>
    <property type="molecule type" value="Genomic_DNA"/>
</dbReference>
<feature type="compositionally biased region" description="Low complexity" evidence="1">
    <location>
        <begin position="97"/>
        <end position="125"/>
    </location>
</feature>
<feature type="region of interest" description="Disordered" evidence="1">
    <location>
        <begin position="87"/>
        <end position="125"/>
    </location>
</feature>
<organism evidence="2 3">
    <name type="scientific">Nocardia rhizosphaerihabitans</name>
    <dbReference type="NCBI Taxonomy" id="1691570"/>
    <lineage>
        <taxon>Bacteria</taxon>
        <taxon>Bacillati</taxon>
        <taxon>Actinomycetota</taxon>
        <taxon>Actinomycetes</taxon>
        <taxon>Mycobacteriales</taxon>
        <taxon>Nocardiaceae</taxon>
        <taxon>Nocardia</taxon>
    </lineage>
</organism>
<protein>
    <recommendedName>
        <fullName evidence="4">Secreted protein</fullName>
    </recommendedName>
</protein>
<sequence length="125" mass="12213">MRSSAPAVVISVAVISVTPEATATAATRTALGVRRPSSGRARAATIKGCSAPIVAAGPPGSRYAATNRSGKNAPILSMDDTIDFHHQAPVGSVRANATSSSPAGSARAAAASSGRSDGSSKVVAA</sequence>
<keyword evidence="3" id="KW-1185">Reference proteome</keyword>
<reference evidence="3" key="1">
    <citation type="journal article" date="2019" name="Int. J. Syst. Evol. Microbiol.">
        <title>The Global Catalogue of Microorganisms (GCM) 10K type strain sequencing project: providing services to taxonomists for standard genome sequencing and annotation.</title>
        <authorList>
            <consortium name="The Broad Institute Genomics Platform"/>
            <consortium name="The Broad Institute Genome Sequencing Center for Infectious Disease"/>
            <person name="Wu L."/>
            <person name="Ma J."/>
        </authorList>
    </citation>
    <scope>NUCLEOTIDE SEQUENCE [LARGE SCALE GENOMIC DNA]</scope>
    <source>
        <strain evidence="3">CGMCC 4.7329</strain>
    </source>
</reference>
<comment type="caution">
    <text evidence="2">The sequence shown here is derived from an EMBL/GenBank/DDBJ whole genome shotgun (WGS) entry which is preliminary data.</text>
</comment>
<gene>
    <name evidence="2" type="ORF">GCM10011610_49620</name>
</gene>
<accession>A0ABQ2KQZ4</accession>
<evidence type="ECO:0008006" key="4">
    <source>
        <dbReference type="Google" id="ProtNLM"/>
    </source>
</evidence>
<dbReference type="Proteomes" id="UP000658127">
    <property type="component" value="Unassembled WGS sequence"/>
</dbReference>
<proteinExistence type="predicted"/>
<evidence type="ECO:0000313" key="3">
    <source>
        <dbReference type="Proteomes" id="UP000658127"/>
    </source>
</evidence>